<accession>A0A5B7G7R8</accession>
<reference evidence="2 3" key="1">
    <citation type="submission" date="2019-05" db="EMBL/GenBank/DDBJ databases">
        <title>Another draft genome of Portunus trituberculatus and its Hox gene families provides insights of decapod evolution.</title>
        <authorList>
            <person name="Jeong J.-H."/>
            <person name="Song I."/>
            <person name="Kim S."/>
            <person name="Choi T."/>
            <person name="Kim D."/>
            <person name="Ryu S."/>
            <person name="Kim W."/>
        </authorList>
    </citation>
    <scope>NUCLEOTIDE SEQUENCE [LARGE SCALE GENOMIC DNA]</scope>
    <source>
        <tissue evidence="2">Muscle</tissue>
    </source>
</reference>
<gene>
    <name evidence="2" type="ORF">E2C01_047153</name>
</gene>
<evidence type="ECO:0000256" key="1">
    <source>
        <dbReference type="SAM" id="SignalP"/>
    </source>
</evidence>
<evidence type="ECO:0000313" key="2">
    <source>
        <dbReference type="EMBL" id="MPC53263.1"/>
    </source>
</evidence>
<keyword evidence="1" id="KW-0732">Signal</keyword>
<evidence type="ECO:0000313" key="3">
    <source>
        <dbReference type="Proteomes" id="UP000324222"/>
    </source>
</evidence>
<feature type="signal peptide" evidence="1">
    <location>
        <begin position="1"/>
        <end position="19"/>
    </location>
</feature>
<organism evidence="2 3">
    <name type="scientific">Portunus trituberculatus</name>
    <name type="common">Swimming crab</name>
    <name type="synonym">Neptunus trituberculatus</name>
    <dbReference type="NCBI Taxonomy" id="210409"/>
    <lineage>
        <taxon>Eukaryota</taxon>
        <taxon>Metazoa</taxon>
        <taxon>Ecdysozoa</taxon>
        <taxon>Arthropoda</taxon>
        <taxon>Crustacea</taxon>
        <taxon>Multicrustacea</taxon>
        <taxon>Malacostraca</taxon>
        <taxon>Eumalacostraca</taxon>
        <taxon>Eucarida</taxon>
        <taxon>Decapoda</taxon>
        <taxon>Pleocyemata</taxon>
        <taxon>Brachyura</taxon>
        <taxon>Eubrachyura</taxon>
        <taxon>Portunoidea</taxon>
        <taxon>Portunidae</taxon>
        <taxon>Portuninae</taxon>
        <taxon>Portunus</taxon>
    </lineage>
</organism>
<feature type="chain" id="PRO_5022709946" description="TIL domain-containing protein" evidence="1">
    <location>
        <begin position="20"/>
        <end position="104"/>
    </location>
</feature>
<protein>
    <recommendedName>
        <fullName evidence="4">TIL domain-containing protein</fullName>
    </recommendedName>
</protein>
<comment type="caution">
    <text evidence="2">The sequence shown here is derived from an EMBL/GenBank/DDBJ whole genome shotgun (WGS) entry which is preliminary data.</text>
</comment>
<sequence length="104" mass="11244">MMRISFLLMVGMENSAGVADPEVSEWGGEAVREPGGESCCLPPDEQVWFSCNRISVSPCRRFCLCGTFTRPVPGNTCGSARRNRVTSAAAPYYNVTSSQTSDAK</sequence>
<dbReference type="AlphaFoldDB" id="A0A5B7G7R8"/>
<proteinExistence type="predicted"/>
<dbReference type="Proteomes" id="UP000324222">
    <property type="component" value="Unassembled WGS sequence"/>
</dbReference>
<name>A0A5B7G7R8_PORTR</name>
<keyword evidence="3" id="KW-1185">Reference proteome</keyword>
<dbReference type="EMBL" id="VSRR010011495">
    <property type="protein sequence ID" value="MPC53263.1"/>
    <property type="molecule type" value="Genomic_DNA"/>
</dbReference>
<evidence type="ECO:0008006" key="4">
    <source>
        <dbReference type="Google" id="ProtNLM"/>
    </source>
</evidence>